<accession>A0A645DHV0</accession>
<proteinExistence type="predicted"/>
<sequence>MIIVLCISRLHIQRIATKSGLCNHESTHILFFYKTVENILFYIIMSILNHRLEEKSAVDTHCERQRQ</sequence>
<evidence type="ECO:0000313" key="1">
    <source>
        <dbReference type="EMBL" id="MPM88393.1"/>
    </source>
</evidence>
<dbReference type="EMBL" id="VSSQ01036016">
    <property type="protein sequence ID" value="MPM88393.1"/>
    <property type="molecule type" value="Genomic_DNA"/>
</dbReference>
<gene>
    <name evidence="1" type="ORF">SDC9_135496</name>
</gene>
<dbReference type="AlphaFoldDB" id="A0A645DHV0"/>
<name>A0A645DHV0_9ZZZZ</name>
<comment type="caution">
    <text evidence="1">The sequence shown here is derived from an EMBL/GenBank/DDBJ whole genome shotgun (WGS) entry which is preliminary data.</text>
</comment>
<protein>
    <submittedName>
        <fullName evidence="1">Uncharacterized protein</fullName>
    </submittedName>
</protein>
<reference evidence="1" key="1">
    <citation type="submission" date="2019-08" db="EMBL/GenBank/DDBJ databases">
        <authorList>
            <person name="Kucharzyk K."/>
            <person name="Murdoch R.W."/>
            <person name="Higgins S."/>
            <person name="Loffler F."/>
        </authorList>
    </citation>
    <scope>NUCLEOTIDE SEQUENCE</scope>
</reference>
<organism evidence="1">
    <name type="scientific">bioreactor metagenome</name>
    <dbReference type="NCBI Taxonomy" id="1076179"/>
    <lineage>
        <taxon>unclassified sequences</taxon>
        <taxon>metagenomes</taxon>
        <taxon>ecological metagenomes</taxon>
    </lineage>
</organism>